<dbReference type="InterPro" id="IPR013083">
    <property type="entry name" value="Znf_RING/FYVE/PHD"/>
</dbReference>
<feature type="compositionally biased region" description="Acidic residues" evidence="13">
    <location>
        <begin position="113"/>
        <end position="179"/>
    </location>
</feature>
<evidence type="ECO:0000256" key="6">
    <source>
        <dbReference type="ARBA" id="ARBA00022771"/>
    </source>
</evidence>
<evidence type="ECO:0000256" key="2">
    <source>
        <dbReference type="ARBA" id="ARBA00004308"/>
    </source>
</evidence>
<sequence>MSSGFGESTNSASCSLEKSSNKDAVDFDCNVCFDLVRDPVVTPCGHLFCWPCLYRWLHHRSRSRGCPVCKAVVEEEKLVPIYGKGKSVTDPRMKSYFGMEIPCRPSAQRPPTVDDDDYDDDDYDDDDDYHDNNDDDDEEEEEEELVEGEGEEGEAELVEEEREEEELAEEEEEELEDPDYVAPPPENHSLIHMLLVRFKEDCESTRKCLQECRAAAEQQLKECRAKAEQRIEECCAEYLAEAEQRINDCWAEAEQRIKEYRAEHATDAE</sequence>
<dbReference type="EC" id="2.3.2.27" evidence="11"/>
<dbReference type="SMART" id="SM00184">
    <property type="entry name" value="RING"/>
    <property type="match status" value="1"/>
</dbReference>
<comment type="function">
    <text evidence="11">E3 ubiquitin-protein ligase.</text>
</comment>
<proteinExistence type="predicted"/>
<protein>
    <recommendedName>
        <fullName evidence="11">E3 ubiquitin-protein ligase RMA</fullName>
        <ecNumber evidence="11">2.3.2.27</ecNumber>
    </recommendedName>
    <alternativeName>
        <fullName evidence="11">Protein RING membrane-anchor</fullName>
    </alternativeName>
    <alternativeName>
        <fullName evidence="11">RING-type E3 ubiquitin transferase RMA</fullName>
    </alternativeName>
</protein>
<evidence type="ECO:0000259" key="14">
    <source>
        <dbReference type="PROSITE" id="PS50089"/>
    </source>
</evidence>
<comment type="subcellular location">
    <subcellularLocation>
        <location evidence="2">Endomembrane system</location>
    </subcellularLocation>
    <subcellularLocation>
        <location evidence="11">Endoplasmic reticulum membrane</location>
        <topology evidence="11">Single-pass type IV membrane protein</topology>
    </subcellularLocation>
</comment>
<evidence type="ECO:0000256" key="11">
    <source>
        <dbReference type="RuleBase" id="RU369090"/>
    </source>
</evidence>
<dbReference type="InterPro" id="IPR018957">
    <property type="entry name" value="Znf_C3HC4_RING-type"/>
</dbReference>
<reference evidence="15 16" key="1">
    <citation type="submission" date="2023-01" db="EMBL/GenBank/DDBJ databases">
        <authorList>
            <person name="Kreplak J."/>
        </authorList>
    </citation>
    <scope>NUCLEOTIDE SEQUENCE [LARGE SCALE GENOMIC DNA]</scope>
</reference>
<keyword evidence="11" id="KW-0256">Endoplasmic reticulum</keyword>
<dbReference type="Gene3D" id="3.30.40.10">
    <property type="entry name" value="Zinc/RING finger domain, C3HC4 (zinc finger)"/>
    <property type="match status" value="1"/>
</dbReference>
<name>A0AAV0YRJ0_VICFA</name>
<evidence type="ECO:0000256" key="10">
    <source>
        <dbReference type="PROSITE-ProRule" id="PRU00175"/>
    </source>
</evidence>
<evidence type="ECO:0000256" key="5">
    <source>
        <dbReference type="ARBA" id="ARBA00022723"/>
    </source>
</evidence>
<evidence type="ECO:0000313" key="15">
    <source>
        <dbReference type="EMBL" id="CAI8588745.1"/>
    </source>
</evidence>
<keyword evidence="5 11" id="KW-0479">Metal-binding</keyword>
<keyword evidence="6 10" id="KW-0863">Zinc-finger</keyword>
<comment type="domain">
    <text evidence="11">The RING-type zinc finger domain is responsible for E3 ligase activity.</text>
</comment>
<evidence type="ECO:0000256" key="7">
    <source>
        <dbReference type="ARBA" id="ARBA00022786"/>
    </source>
</evidence>
<keyword evidence="4 11" id="KW-0808">Transferase</keyword>
<evidence type="ECO:0000256" key="13">
    <source>
        <dbReference type="SAM" id="MobiDB-lite"/>
    </source>
</evidence>
<dbReference type="InterPro" id="IPR001841">
    <property type="entry name" value="Znf_RING"/>
</dbReference>
<dbReference type="GO" id="GO:0008270">
    <property type="term" value="F:zinc ion binding"/>
    <property type="evidence" value="ECO:0007669"/>
    <property type="project" value="UniProtKB-KW"/>
</dbReference>
<dbReference type="GO" id="GO:0061630">
    <property type="term" value="F:ubiquitin protein ligase activity"/>
    <property type="evidence" value="ECO:0007669"/>
    <property type="project" value="UniProtKB-UniRule"/>
</dbReference>
<dbReference type="GO" id="GO:0005789">
    <property type="term" value="C:endoplasmic reticulum membrane"/>
    <property type="evidence" value="ECO:0007669"/>
    <property type="project" value="UniProtKB-SubCell"/>
</dbReference>
<evidence type="ECO:0000256" key="4">
    <source>
        <dbReference type="ARBA" id="ARBA00022679"/>
    </source>
</evidence>
<keyword evidence="9" id="KW-0472">Membrane</keyword>
<gene>
    <name evidence="15" type="ORF">VFH_I362480</name>
</gene>
<feature type="domain" description="RING-type" evidence="14">
    <location>
        <begin position="29"/>
        <end position="70"/>
    </location>
</feature>
<dbReference type="PANTHER" id="PTHR12313">
    <property type="entry name" value="E3 UBIQUITIN-PROTEIN LIGASE RNF5-RELATED"/>
    <property type="match status" value="1"/>
</dbReference>
<comment type="catalytic activity">
    <reaction evidence="1 11">
        <text>S-ubiquitinyl-[E2 ubiquitin-conjugating enzyme]-L-cysteine + [acceptor protein]-L-lysine = [E2 ubiquitin-conjugating enzyme]-L-cysteine + N(6)-ubiquitinyl-[acceptor protein]-L-lysine.</text>
        <dbReference type="EC" id="2.3.2.27"/>
    </reaction>
</comment>
<evidence type="ECO:0000256" key="8">
    <source>
        <dbReference type="ARBA" id="ARBA00022833"/>
    </source>
</evidence>
<dbReference type="PROSITE" id="PS00518">
    <property type="entry name" value="ZF_RING_1"/>
    <property type="match status" value="1"/>
</dbReference>
<feature type="coiled-coil region" evidence="12">
    <location>
        <begin position="206"/>
        <end position="233"/>
    </location>
</feature>
<keyword evidence="7 11" id="KW-0833">Ubl conjugation pathway</keyword>
<keyword evidence="8 11" id="KW-0862">Zinc</keyword>
<feature type="region of interest" description="Disordered" evidence="13">
    <location>
        <begin position="100"/>
        <end position="186"/>
    </location>
</feature>
<dbReference type="AlphaFoldDB" id="A0AAV0YRJ0"/>
<dbReference type="SUPFAM" id="SSF57850">
    <property type="entry name" value="RING/U-box"/>
    <property type="match status" value="1"/>
</dbReference>
<dbReference type="InterPro" id="IPR045103">
    <property type="entry name" value="RNF5/RNF185-like"/>
</dbReference>
<evidence type="ECO:0000256" key="1">
    <source>
        <dbReference type="ARBA" id="ARBA00000900"/>
    </source>
</evidence>
<keyword evidence="12" id="KW-0175">Coiled coil</keyword>
<dbReference type="Proteomes" id="UP001157006">
    <property type="component" value="Chromosome 1L"/>
</dbReference>
<accession>A0AAV0YRJ0</accession>
<dbReference type="EMBL" id="OX451736">
    <property type="protein sequence ID" value="CAI8588745.1"/>
    <property type="molecule type" value="Genomic_DNA"/>
</dbReference>
<dbReference type="Pfam" id="PF00097">
    <property type="entry name" value="zf-C3HC4"/>
    <property type="match status" value="1"/>
</dbReference>
<comment type="pathway">
    <text evidence="3 11">Protein modification; protein ubiquitination.</text>
</comment>
<dbReference type="InterPro" id="IPR017907">
    <property type="entry name" value="Znf_RING_CS"/>
</dbReference>
<keyword evidence="16" id="KW-1185">Reference proteome</keyword>
<evidence type="ECO:0000256" key="12">
    <source>
        <dbReference type="SAM" id="Coils"/>
    </source>
</evidence>
<evidence type="ECO:0000256" key="3">
    <source>
        <dbReference type="ARBA" id="ARBA00004906"/>
    </source>
</evidence>
<dbReference type="GO" id="GO:0006511">
    <property type="term" value="P:ubiquitin-dependent protein catabolic process"/>
    <property type="evidence" value="ECO:0007669"/>
    <property type="project" value="UniProtKB-UniRule"/>
</dbReference>
<evidence type="ECO:0000313" key="16">
    <source>
        <dbReference type="Proteomes" id="UP001157006"/>
    </source>
</evidence>
<organism evidence="15 16">
    <name type="scientific">Vicia faba</name>
    <name type="common">Broad bean</name>
    <name type="synonym">Faba vulgaris</name>
    <dbReference type="NCBI Taxonomy" id="3906"/>
    <lineage>
        <taxon>Eukaryota</taxon>
        <taxon>Viridiplantae</taxon>
        <taxon>Streptophyta</taxon>
        <taxon>Embryophyta</taxon>
        <taxon>Tracheophyta</taxon>
        <taxon>Spermatophyta</taxon>
        <taxon>Magnoliopsida</taxon>
        <taxon>eudicotyledons</taxon>
        <taxon>Gunneridae</taxon>
        <taxon>Pentapetalae</taxon>
        <taxon>rosids</taxon>
        <taxon>fabids</taxon>
        <taxon>Fabales</taxon>
        <taxon>Fabaceae</taxon>
        <taxon>Papilionoideae</taxon>
        <taxon>50 kb inversion clade</taxon>
        <taxon>NPAAA clade</taxon>
        <taxon>Hologalegina</taxon>
        <taxon>IRL clade</taxon>
        <taxon>Fabeae</taxon>
        <taxon>Vicia</taxon>
    </lineage>
</organism>
<evidence type="ECO:0000256" key="9">
    <source>
        <dbReference type="ARBA" id="ARBA00023136"/>
    </source>
</evidence>
<dbReference type="PROSITE" id="PS50089">
    <property type="entry name" value="ZF_RING_2"/>
    <property type="match status" value="1"/>
</dbReference>